<keyword evidence="5" id="KW-0864">Zinc transport</keyword>
<dbReference type="Proteomes" id="UP000297475">
    <property type="component" value="Unassembled WGS sequence"/>
</dbReference>
<keyword evidence="4 6" id="KW-0732">Signal</keyword>
<comment type="caution">
    <text evidence="7">The sequence shown here is derived from an EMBL/GenBank/DDBJ whole genome shotgun (WGS) entry which is preliminary data.</text>
</comment>
<feature type="chain" id="PRO_5021446711" description="High-affinity zinc uptake system protein ZnuA" evidence="6">
    <location>
        <begin position="22"/>
        <end position="318"/>
    </location>
</feature>
<dbReference type="Gene3D" id="3.40.50.1980">
    <property type="entry name" value="Nitrogenase molybdenum iron protein domain"/>
    <property type="match status" value="2"/>
</dbReference>
<dbReference type="EMBL" id="SRMF01000012">
    <property type="protein sequence ID" value="TGG90654.1"/>
    <property type="molecule type" value="Genomic_DNA"/>
</dbReference>
<dbReference type="PANTHER" id="PTHR42953:SF3">
    <property type="entry name" value="HIGH-AFFINITY ZINC UPTAKE SYSTEM PROTEIN ZNUA"/>
    <property type="match status" value="1"/>
</dbReference>
<dbReference type="Pfam" id="PF01297">
    <property type="entry name" value="ZnuA"/>
    <property type="match status" value="1"/>
</dbReference>
<gene>
    <name evidence="7" type="ORF">E4656_18195</name>
</gene>
<dbReference type="GO" id="GO:0006829">
    <property type="term" value="P:zinc ion transport"/>
    <property type="evidence" value="ECO:0007669"/>
    <property type="project" value="UniProtKB-KW"/>
</dbReference>
<keyword evidence="5" id="KW-0862">Zinc</keyword>
<name>A0A4Z0W6N1_9GAMM</name>
<dbReference type="InterPro" id="IPR006127">
    <property type="entry name" value="ZnuA-like"/>
</dbReference>
<evidence type="ECO:0000256" key="2">
    <source>
        <dbReference type="ARBA" id="ARBA00015915"/>
    </source>
</evidence>
<dbReference type="AlphaFoldDB" id="A0A4Z0W6N1"/>
<dbReference type="GO" id="GO:0046872">
    <property type="term" value="F:metal ion binding"/>
    <property type="evidence" value="ECO:0007669"/>
    <property type="project" value="InterPro"/>
</dbReference>
<reference evidence="7 8" key="1">
    <citation type="submission" date="2019-04" db="EMBL/GenBank/DDBJ databases">
        <title>Natronospirillum operosus gen. nov., sp. nov., a haloalkaliphilic satellite isolated from decaying biomass of laboratory culture of cyanobacterium Geitlerinema sp. and proposal of Natronospirillaceae fam. nov. and Saccharospirillaceae fam. nov.</title>
        <authorList>
            <person name="Kevbrin V."/>
            <person name="Boltyanskaya Y."/>
            <person name="Koziaeva V."/>
            <person name="Grouzdev D.S."/>
            <person name="Park M."/>
            <person name="Cho J."/>
        </authorList>
    </citation>
    <scope>NUCLEOTIDE SEQUENCE [LARGE SCALE GENOMIC DNA]</scope>
    <source>
        <strain evidence="7 8">G-116</strain>
    </source>
</reference>
<keyword evidence="8" id="KW-1185">Reference proteome</keyword>
<dbReference type="SUPFAM" id="SSF53807">
    <property type="entry name" value="Helical backbone' metal receptor"/>
    <property type="match status" value="1"/>
</dbReference>
<accession>A0A4Z0W6N1</accession>
<evidence type="ECO:0000256" key="1">
    <source>
        <dbReference type="ARBA" id="ARBA00011028"/>
    </source>
</evidence>
<proteinExistence type="inferred from homology"/>
<evidence type="ECO:0000256" key="6">
    <source>
        <dbReference type="SAM" id="SignalP"/>
    </source>
</evidence>
<evidence type="ECO:0000313" key="8">
    <source>
        <dbReference type="Proteomes" id="UP000297475"/>
    </source>
</evidence>
<evidence type="ECO:0000256" key="3">
    <source>
        <dbReference type="ARBA" id="ARBA00022448"/>
    </source>
</evidence>
<dbReference type="PANTHER" id="PTHR42953">
    <property type="entry name" value="HIGH-AFFINITY ZINC UPTAKE SYSTEM PROTEIN ZNUA-RELATED"/>
    <property type="match status" value="1"/>
</dbReference>
<keyword evidence="3" id="KW-0813">Transport</keyword>
<dbReference type="OrthoDB" id="9810636at2"/>
<evidence type="ECO:0000256" key="5">
    <source>
        <dbReference type="ARBA" id="ARBA00022906"/>
    </source>
</evidence>
<evidence type="ECO:0000256" key="4">
    <source>
        <dbReference type="ARBA" id="ARBA00022729"/>
    </source>
</evidence>
<feature type="signal peptide" evidence="6">
    <location>
        <begin position="1"/>
        <end position="21"/>
    </location>
</feature>
<dbReference type="InterPro" id="IPR050492">
    <property type="entry name" value="Bact_metal-bind_prot9"/>
</dbReference>
<sequence length="318" mass="35312">MRVRCFLVILLMPWLTLPVAAADHPRVAVSIAPLHSWVSQVSGDLWEPDLLLSAQVDPHNAILRPSQRQRVEQADWVVWVGPQLETGLEALMRRVEPARKWTLTEDDVALVRHEFRRAGELFALPEESEDHGLDIDFPGAEQALPRHGSGTDPHLWLDPENAKRALAHIADHLSELDPANARNYQANAESAIAQLTESAAVWQARLDAAEPRAYVVFHDGYQYFDRRFGLPFAGAITLNPEQLPGLRTINEMRSAMADNTVGCLFAEVQYSDRLVATIGSGLDLDIQRLDALGAAIEPGPDHYHQLMTDLVDSFASCA</sequence>
<protein>
    <recommendedName>
        <fullName evidence="2">High-affinity zinc uptake system protein ZnuA</fullName>
    </recommendedName>
</protein>
<comment type="similarity">
    <text evidence="1">Belongs to the bacterial solute-binding protein 9 family.</text>
</comment>
<organism evidence="7 8">
    <name type="scientific">Natronospirillum operosum</name>
    <dbReference type="NCBI Taxonomy" id="2759953"/>
    <lineage>
        <taxon>Bacteria</taxon>
        <taxon>Pseudomonadati</taxon>
        <taxon>Pseudomonadota</taxon>
        <taxon>Gammaproteobacteria</taxon>
        <taxon>Oceanospirillales</taxon>
        <taxon>Natronospirillaceae</taxon>
        <taxon>Natronospirillum</taxon>
    </lineage>
</organism>
<evidence type="ECO:0000313" key="7">
    <source>
        <dbReference type="EMBL" id="TGG90654.1"/>
    </source>
</evidence>
<keyword evidence="5" id="KW-0406">Ion transport</keyword>